<sequence>MLCHLSPFIPVTFAPLECPALCKSDVISTSPKVSLLSKTAFGTGVSATRLSKSSTPGYNKFSSVVSCLVLFAVTTVSMPIGFGYGRVVPVFADIV</sequence>
<dbReference type="HOGENOM" id="CLU_2373600_0_0_1"/>
<dbReference type="Proteomes" id="UP000054018">
    <property type="component" value="Unassembled WGS sequence"/>
</dbReference>
<organism evidence="2 3">
    <name type="scientific">Pisolithus microcarpus 441</name>
    <dbReference type="NCBI Taxonomy" id="765257"/>
    <lineage>
        <taxon>Eukaryota</taxon>
        <taxon>Fungi</taxon>
        <taxon>Dikarya</taxon>
        <taxon>Basidiomycota</taxon>
        <taxon>Agaricomycotina</taxon>
        <taxon>Agaricomycetes</taxon>
        <taxon>Agaricomycetidae</taxon>
        <taxon>Boletales</taxon>
        <taxon>Sclerodermatineae</taxon>
        <taxon>Pisolithaceae</taxon>
        <taxon>Pisolithus</taxon>
    </lineage>
</organism>
<keyword evidence="1" id="KW-0472">Membrane</keyword>
<proteinExistence type="predicted"/>
<reference evidence="3" key="2">
    <citation type="submission" date="2015-01" db="EMBL/GenBank/DDBJ databases">
        <title>Evolutionary Origins and Diversification of the Mycorrhizal Mutualists.</title>
        <authorList>
            <consortium name="DOE Joint Genome Institute"/>
            <consortium name="Mycorrhizal Genomics Consortium"/>
            <person name="Kohler A."/>
            <person name="Kuo A."/>
            <person name="Nagy L.G."/>
            <person name="Floudas D."/>
            <person name="Copeland A."/>
            <person name="Barry K.W."/>
            <person name="Cichocki N."/>
            <person name="Veneault-Fourrey C."/>
            <person name="LaButti K."/>
            <person name="Lindquist E.A."/>
            <person name="Lipzen A."/>
            <person name="Lundell T."/>
            <person name="Morin E."/>
            <person name="Murat C."/>
            <person name="Riley R."/>
            <person name="Ohm R."/>
            <person name="Sun H."/>
            <person name="Tunlid A."/>
            <person name="Henrissat B."/>
            <person name="Grigoriev I.V."/>
            <person name="Hibbett D.S."/>
            <person name="Martin F."/>
        </authorList>
    </citation>
    <scope>NUCLEOTIDE SEQUENCE [LARGE SCALE GENOMIC DNA]</scope>
    <source>
        <strain evidence="3">441</strain>
    </source>
</reference>
<dbReference type="EMBL" id="KN834391">
    <property type="protein sequence ID" value="KIK10853.1"/>
    <property type="molecule type" value="Genomic_DNA"/>
</dbReference>
<evidence type="ECO:0000313" key="2">
    <source>
        <dbReference type="EMBL" id="KIK10853.1"/>
    </source>
</evidence>
<keyword evidence="3" id="KW-1185">Reference proteome</keyword>
<gene>
    <name evidence="2" type="ORF">PISMIDRAFT_20023</name>
</gene>
<keyword evidence="1" id="KW-0812">Transmembrane</keyword>
<reference evidence="2 3" key="1">
    <citation type="submission" date="2014-04" db="EMBL/GenBank/DDBJ databases">
        <authorList>
            <consortium name="DOE Joint Genome Institute"/>
            <person name="Kuo A."/>
            <person name="Kohler A."/>
            <person name="Costa M.D."/>
            <person name="Nagy L.G."/>
            <person name="Floudas D."/>
            <person name="Copeland A."/>
            <person name="Barry K.W."/>
            <person name="Cichocki N."/>
            <person name="Veneault-Fourrey C."/>
            <person name="LaButti K."/>
            <person name="Lindquist E.A."/>
            <person name="Lipzen A."/>
            <person name="Lundell T."/>
            <person name="Morin E."/>
            <person name="Murat C."/>
            <person name="Sun H."/>
            <person name="Tunlid A."/>
            <person name="Henrissat B."/>
            <person name="Grigoriev I.V."/>
            <person name="Hibbett D.S."/>
            <person name="Martin F."/>
            <person name="Nordberg H.P."/>
            <person name="Cantor M.N."/>
            <person name="Hua S.X."/>
        </authorList>
    </citation>
    <scope>NUCLEOTIDE SEQUENCE [LARGE SCALE GENOMIC DNA]</scope>
    <source>
        <strain evidence="2 3">441</strain>
    </source>
</reference>
<name>A0A0C9YS91_9AGAM</name>
<evidence type="ECO:0000256" key="1">
    <source>
        <dbReference type="SAM" id="Phobius"/>
    </source>
</evidence>
<feature type="transmembrane region" description="Helical" evidence="1">
    <location>
        <begin position="61"/>
        <end position="82"/>
    </location>
</feature>
<dbReference type="AlphaFoldDB" id="A0A0C9YS91"/>
<evidence type="ECO:0000313" key="3">
    <source>
        <dbReference type="Proteomes" id="UP000054018"/>
    </source>
</evidence>
<protein>
    <submittedName>
        <fullName evidence="2">Uncharacterized protein</fullName>
    </submittedName>
</protein>
<keyword evidence="1" id="KW-1133">Transmembrane helix</keyword>
<accession>A0A0C9YS91</accession>